<dbReference type="EMBL" id="FRBK01000009">
    <property type="protein sequence ID" value="SHM25551.1"/>
    <property type="molecule type" value="Genomic_DNA"/>
</dbReference>
<dbReference type="SUPFAM" id="SSF48452">
    <property type="entry name" value="TPR-like"/>
    <property type="match status" value="1"/>
</dbReference>
<sequence length="440" mass="48039">MPTKQELAELIRNACDKRGWGPTKLAREVCIAAGKPPDTLERQYARRWMNGERSRKYWLPYVDKVLDLGLQTAKDTESTRSEGETTDTVASVIQLGRRDVHRRNFLAATSGYALNALALPDLDSITRRTTTAPAGAVRVGSGEVAAVKQMVKALGDSAAELGGGHARHLAVRYLTDDVAPWLGGKYTETVGRELFAATSQLVHLAGWMAQDEGNDPEHQGRAQQYYAHAYRLAAEARDPELSATALRGLAVQATDLGFRAEAVQLAEACVRYGKDLDNPRAVAYYQATLANAAAQDDDRKLATRHLTLSETAIGHSGATAGESWAAHYSPGRWAHESGMILARLGDLDAAEEHLRLALDIHGLDRRRTRAIVLADLGGVRLRQGDLDGALATWNDFVDCADGIRSIKVHTAADDMRTRLNRFRGMPEADRLRQRAATLAS</sequence>
<name>A0A9X8QUN9_9ACTN</name>
<dbReference type="Proteomes" id="UP000184388">
    <property type="component" value="Unassembled WGS sequence"/>
</dbReference>
<gene>
    <name evidence="1" type="ORF">SAMN05216268_109269</name>
</gene>
<reference evidence="2" key="1">
    <citation type="submission" date="2016-11" db="EMBL/GenBank/DDBJ databases">
        <authorList>
            <person name="Jaros S."/>
            <person name="Januszkiewicz K."/>
            <person name="Wedrychowicz H."/>
        </authorList>
    </citation>
    <scope>NUCLEOTIDE SEQUENCE [LARGE SCALE GENOMIC DNA]</scope>
    <source>
        <strain evidence="2">CGMCC 4.3555</strain>
    </source>
</reference>
<dbReference type="InterPro" id="IPR011990">
    <property type="entry name" value="TPR-like_helical_dom_sf"/>
</dbReference>
<evidence type="ECO:0000313" key="2">
    <source>
        <dbReference type="Proteomes" id="UP000184388"/>
    </source>
</evidence>
<evidence type="ECO:0008006" key="3">
    <source>
        <dbReference type="Google" id="ProtNLM"/>
    </source>
</evidence>
<comment type="caution">
    <text evidence="1">The sequence shown here is derived from an EMBL/GenBank/DDBJ whole genome shotgun (WGS) entry which is preliminary data.</text>
</comment>
<dbReference type="Gene3D" id="1.25.40.10">
    <property type="entry name" value="Tetratricopeptide repeat domain"/>
    <property type="match status" value="1"/>
</dbReference>
<dbReference type="RefSeq" id="WP_286160314.1">
    <property type="nucleotide sequence ID" value="NZ_FRBK01000009.1"/>
</dbReference>
<proteinExistence type="predicted"/>
<accession>A0A9X8QUN9</accession>
<evidence type="ECO:0000313" key="1">
    <source>
        <dbReference type="EMBL" id="SHM25551.1"/>
    </source>
</evidence>
<organism evidence="1 2">
    <name type="scientific">Streptomyces yunnanensis</name>
    <dbReference type="NCBI Taxonomy" id="156453"/>
    <lineage>
        <taxon>Bacteria</taxon>
        <taxon>Bacillati</taxon>
        <taxon>Actinomycetota</taxon>
        <taxon>Actinomycetes</taxon>
        <taxon>Kitasatosporales</taxon>
        <taxon>Streptomycetaceae</taxon>
        <taxon>Streptomyces</taxon>
    </lineage>
</organism>
<dbReference type="AlphaFoldDB" id="A0A9X8QUN9"/>
<protein>
    <recommendedName>
        <fullName evidence="3">Tetratricopeptide repeat-containing protein</fullName>
    </recommendedName>
</protein>